<dbReference type="PANTHER" id="PTHR33048">
    <property type="entry name" value="PTH11-LIKE INTEGRAL MEMBRANE PROTEIN (AFU_ORTHOLOGUE AFUA_5G11245)"/>
    <property type="match status" value="1"/>
</dbReference>
<dbReference type="PANTHER" id="PTHR33048:SF123">
    <property type="entry name" value="INTEGRAL MEMBRANE PROTEIN"/>
    <property type="match status" value="1"/>
</dbReference>
<comment type="caution">
    <text evidence="9">The sequence shown here is derived from an EMBL/GenBank/DDBJ whole genome shotgun (WGS) entry which is preliminary data.</text>
</comment>
<dbReference type="AlphaFoldDB" id="A0AA39X675"/>
<evidence type="ECO:0000256" key="3">
    <source>
        <dbReference type="ARBA" id="ARBA00022989"/>
    </source>
</evidence>
<reference evidence="9" key="1">
    <citation type="submission" date="2023-06" db="EMBL/GenBank/DDBJ databases">
        <title>Genome-scale phylogeny and comparative genomics of the fungal order Sordariales.</title>
        <authorList>
            <consortium name="Lawrence Berkeley National Laboratory"/>
            <person name="Hensen N."/>
            <person name="Bonometti L."/>
            <person name="Westerberg I."/>
            <person name="Brannstrom I.O."/>
            <person name="Guillou S."/>
            <person name="Cros-Aarteil S."/>
            <person name="Calhoun S."/>
            <person name="Haridas S."/>
            <person name="Kuo A."/>
            <person name="Mondo S."/>
            <person name="Pangilinan J."/>
            <person name="Riley R."/>
            <person name="Labutti K."/>
            <person name="Andreopoulos B."/>
            <person name="Lipzen A."/>
            <person name="Chen C."/>
            <person name="Yanf M."/>
            <person name="Daum C."/>
            <person name="Ng V."/>
            <person name="Clum A."/>
            <person name="Steindorff A."/>
            <person name="Ohm R."/>
            <person name="Martin F."/>
            <person name="Silar P."/>
            <person name="Natvig D."/>
            <person name="Lalanne C."/>
            <person name="Gautier V."/>
            <person name="Ament-Velasquez S.L."/>
            <person name="Kruys A."/>
            <person name="Hutchinson M.I."/>
            <person name="Powell A.J."/>
            <person name="Barry K."/>
            <person name="Miller A.N."/>
            <person name="Grigoriev I.V."/>
            <person name="Debuchy R."/>
            <person name="Gladieux P."/>
            <person name="Thoren M.H."/>
            <person name="Johannesson H."/>
        </authorList>
    </citation>
    <scope>NUCLEOTIDE SEQUENCE</scope>
    <source>
        <strain evidence="9">CBS 606.72</strain>
    </source>
</reference>
<dbReference type="EMBL" id="JAULSU010000002">
    <property type="protein sequence ID" value="KAK0627940.1"/>
    <property type="molecule type" value="Genomic_DNA"/>
</dbReference>
<evidence type="ECO:0000256" key="4">
    <source>
        <dbReference type="ARBA" id="ARBA00023136"/>
    </source>
</evidence>
<evidence type="ECO:0000256" key="1">
    <source>
        <dbReference type="ARBA" id="ARBA00004141"/>
    </source>
</evidence>
<feature type="transmembrane region" description="Helical" evidence="7">
    <location>
        <begin position="179"/>
        <end position="202"/>
    </location>
</feature>
<keyword evidence="2 7" id="KW-0812">Transmembrane</keyword>
<comment type="similarity">
    <text evidence="5">Belongs to the SAT4 family.</text>
</comment>
<sequence>MSTPTNSSIPLSPDRRHETRAPELVAALAAGPAIAAVVVAMRVYTRFVLIKKRFWEDYSILAALACSIAMSIFVGITVIEGAGRHIETVSPAQATAILKNQIGVMQFYGLAHFFLKMSIMLQYSRVATLPWEKKLCFVIMAIIITAYMAMQVASLLRCLPFEAHWNPRYPGARCINSTAFFFASQALNIAMDLIILFGPLVILRHSSAPLQQRFFFGVALAFGGAAIVVASLRLQTLVPSATSQDPTWDKVPSGVYGVIEANLGIACACIVTLRPLLRRLWLSLPSKRGTRAAMSSGTARSMPGMARIRASLYHISLSSRDNTQVSVEDSQSRDVDVAHSAEKVEKRGGSISFES</sequence>
<dbReference type="Proteomes" id="UP001175000">
    <property type="component" value="Unassembled WGS sequence"/>
</dbReference>
<feature type="transmembrane region" description="Helical" evidence="7">
    <location>
        <begin position="254"/>
        <end position="277"/>
    </location>
</feature>
<comment type="subcellular location">
    <subcellularLocation>
        <location evidence="1">Membrane</location>
        <topology evidence="1">Multi-pass membrane protein</topology>
    </subcellularLocation>
</comment>
<feature type="transmembrane region" description="Helical" evidence="7">
    <location>
        <begin position="102"/>
        <end position="123"/>
    </location>
</feature>
<dbReference type="InterPro" id="IPR052337">
    <property type="entry name" value="SAT4-like"/>
</dbReference>
<feature type="transmembrane region" description="Helical" evidence="7">
    <location>
        <begin position="24"/>
        <end position="45"/>
    </location>
</feature>
<evidence type="ECO:0000256" key="6">
    <source>
        <dbReference type="SAM" id="MobiDB-lite"/>
    </source>
</evidence>
<feature type="transmembrane region" description="Helical" evidence="7">
    <location>
        <begin position="135"/>
        <end position="159"/>
    </location>
</feature>
<evidence type="ECO:0000256" key="2">
    <source>
        <dbReference type="ARBA" id="ARBA00022692"/>
    </source>
</evidence>
<feature type="domain" description="Rhodopsin" evidence="8">
    <location>
        <begin position="41"/>
        <end position="279"/>
    </location>
</feature>
<keyword evidence="3 7" id="KW-1133">Transmembrane helix</keyword>
<evidence type="ECO:0000256" key="5">
    <source>
        <dbReference type="ARBA" id="ARBA00038359"/>
    </source>
</evidence>
<dbReference type="GO" id="GO:0016020">
    <property type="term" value="C:membrane"/>
    <property type="evidence" value="ECO:0007669"/>
    <property type="project" value="UniProtKB-SubCell"/>
</dbReference>
<accession>A0AA39X675</accession>
<proteinExistence type="inferred from homology"/>
<organism evidence="9 10">
    <name type="scientific">Immersiella caudata</name>
    <dbReference type="NCBI Taxonomy" id="314043"/>
    <lineage>
        <taxon>Eukaryota</taxon>
        <taxon>Fungi</taxon>
        <taxon>Dikarya</taxon>
        <taxon>Ascomycota</taxon>
        <taxon>Pezizomycotina</taxon>
        <taxon>Sordariomycetes</taxon>
        <taxon>Sordariomycetidae</taxon>
        <taxon>Sordariales</taxon>
        <taxon>Lasiosphaeriaceae</taxon>
        <taxon>Immersiella</taxon>
    </lineage>
</organism>
<evidence type="ECO:0000313" key="9">
    <source>
        <dbReference type="EMBL" id="KAK0627940.1"/>
    </source>
</evidence>
<dbReference type="InterPro" id="IPR049326">
    <property type="entry name" value="Rhodopsin_dom_fungi"/>
</dbReference>
<feature type="transmembrane region" description="Helical" evidence="7">
    <location>
        <begin position="57"/>
        <end position="82"/>
    </location>
</feature>
<gene>
    <name evidence="9" type="ORF">B0T14DRAFT_513571</name>
</gene>
<name>A0AA39X675_9PEZI</name>
<feature type="transmembrane region" description="Helical" evidence="7">
    <location>
        <begin position="214"/>
        <end position="234"/>
    </location>
</feature>
<feature type="compositionally biased region" description="Basic and acidic residues" evidence="6">
    <location>
        <begin position="330"/>
        <end position="348"/>
    </location>
</feature>
<evidence type="ECO:0000256" key="7">
    <source>
        <dbReference type="SAM" id="Phobius"/>
    </source>
</evidence>
<evidence type="ECO:0000259" key="8">
    <source>
        <dbReference type="Pfam" id="PF20684"/>
    </source>
</evidence>
<dbReference type="Pfam" id="PF20684">
    <property type="entry name" value="Fung_rhodopsin"/>
    <property type="match status" value="1"/>
</dbReference>
<protein>
    <recommendedName>
        <fullName evidence="8">Rhodopsin domain-containing protein</fullName>
    </recommendedName>
</protein>
<feature type="region of interest" description="Disordered" evidence="6">
    <location>
        <begin position="324"/>
        <end position="355"/>
    </location>
</feature>
<keyword evidence="4 7" id="KW-0472">Membrane</keyword>
<evidence type="ECO:0000313" key="10">
    <source>
        <dbReference type="Proteomes" id="UP001175000"/>
    </source>
</evidence>
<keyword evidence="10" id="KW-1185">Reference proteome</keyword>